<dbReference type="Proteomes" id="UP000614601">
    <property type="component" value="Unassembled WGS sequence"/>
</dbReference>
<feature type="glycosylation site" description="N-linked (GlcNAc...) asparagine" evidence="14">
    <location>
        <position position="102"/>
    </location>
</feature>
<keyword evidence="9 13" id="KW-0406">Ion transport</keyword>
<dbReference type="InterPro" id="IPR013099">
    <property type="entry name" value="K_chnl_dom"/>
</dbReference>
<feature type="transmembrane region" description="Helical" evidence="16">
    <location>
        <begin position="139"/>
        <end position="165"/>
    </location>
</feature>
<name>A0A811L9Q0_9BILA</name>
<protein>
    <recommendedName>
        <fullName evidence="13">Two pore potassium channel protein sup-9</fullName>
    </recommendedName>
</protein>
<evidence type="ECO:0000256" key="1">
    <source>
        <dbReference type="ARBA" id="ARBA00004141"/>
    </source>
</evidence>
<dbReference type="PRINTS" id="PR01333">
    <property type="entry name" value="2POREKCHANEL"/>
</dbReference>
<keyword evidence="12 15" id="KW-0407">Ion channel</keyword>
<reference evidence="18" key="1">
    <citation type="submission" date="2020-09" db="EMBL/GenBank/DDBJ databases">
        <authorList>
            <person name="Kikuchi T."/>
        </authorList>
    </citation>
    <scope>NUCLEOTIDE SEQUENCE</scope>
    <source>
        <strain evidence="18">SH1</strain>
    </source>
</reference>
<keyword evidence="7 13" id="KW-0630">Potassium</keyword>
<accession>A0A811L9Q0</accession>
<evidence type="ECO:0000256" key="2">
    <source>
        <dbReference type="ARBA" id="ARBA00006666"/>
    </source>
</evidence>
<evidence type="ECO:0000256" key="8">
    <source>
        <dbReference type="ARBA" id="ARBA00022989"/>
    </source>
</evidence>
<evidence type="ECO:0000256" key="6">
    <source>
        <dbReference type="ARBA" id="ARBA00022826"/>
    </source>
</evidence>
<dbReference type="GO" id="GO:0005886">
    <property type="term" value="C:plasma membrane"/>
    <property type="evidence" value="ECO:0007669"/>
    <property type="project" value="TreeGrafter"/>
</dbReference>
<dbReference type="PIRSF" id="PIRSF038061">
    <property type="entry name" value="K_channel_subfamily_K_type"/>
    <property type="match status" value="1"/>
</dbReference>
<comment type="caution">
    <text evidence="18">The sequence shown here is derived from an EMBL/GenBank/DDBJ whole genome shotgun (WGS) entry which is preliminary data.</text>
</comment>
<gene>
    <name evidence="18" type="ORF">BOKJ2_LOCUS11391</name>
</gene>
<evidence type="ECO:0000256" key="15">
    <source>
        <dbReference type="RuleBase" id="RU003857"/>
    </source>
</evidence>
<feature type="transmembrane region" description="Helical" evidence="16">
    <location>
        <begin position="28"/>
        <end position="49"/>
    </location>
</feature>
<evidence type="ECO:0000256" key="14">
    <source>
        <dbReference type="PIRSR" id="PIRSR038061-1"/>
    </source>
</evidence>
<comment type="subcellular location">
    <subcellularLocation>
        <location evidence="1">Membrane</location>
        <topology evidence="1">Multi-pass membrane protein</topology>
    </subcellularLocation>
</comment>
<dbReference type="SUPFAM" id="SSF81324">
    <property type="entry name" value="Voltage-gated potassium channels"/>
    <property type="match status" value="2"/>
</dbReference>
<evidence type="ECO:0000313" key="18">
    <source>
        <dbReference type="EMBL" id="CAD5225063.1"/>
    </source>
</evidence>
<evidence type="ECO:0000256" key="12">
    <source>
        <dbReference type="ARBA" id="ARBA00023303"/>
    </source>
</evidence>
<feature type="transmembrane region" description="Helical" evidence="16">
    <location>
        <begin position="107"/>
        <end position="127"/>
    </location>
</feature>
<dbReference type="InterPro" id="IPR003280">
    <property type="entry name" value="2pore_dom_K_chnl"/>
</dbReference>
<dbReference type="InterPro" id="IPR005408">
    <property type="entry name" value="2pore_dom_K_chnl_TWIK"/>
</dbReference>
<dbReference type="GO" id="GO:0022841">
    <property type="term" value="F:potassium ion leak channel activity"/>
    <property type="evidence" value="ECO:0007669"/>
    <property type="project" value="TreeGrafter"/>
</dbReference>
<keyword evidence="3 13" id="KW-0813">Transport</keyword>
<dbReference type="Pfam" id="PF07885">
    <property type="entry name" value="Ion_trans_2"/>
    <property type="match status" value="2"/>
</dbReference>
<keyword evidence="4 13" id="KW-0633">Potassium transport</keyword>
<evidence type="ECO:0000256" key="3">
    <source>
        <dbReference type="ARBA" id="ARBA00022448"/>
    </source>
</evidence>
<keyword evidence="6 13" id="KW-0631">Potassium channel</keyword>
<dbReference type="Gene3D" id="1.10.287.70">
    <property type="match status" value="1"/>
</dbReference>
<evidence type="ECO:0000256" key="9">
    <source>
        <dbReference type="ARBA" id="ARBA00023065"/>
    </source>
</evidence>
<dbReference type="PRINTS" id="PR01586">
    <property type="entry name" value="TWIKCHANNEL"/>
</dbReference>
<dbReference type="OrthoDB" id="297496at2759"/>
<evidence type="ECO:0000256" key="11">
    <source>
        <dbReference type="ARBA" id="ARBA00023180"/>
    </source>
</evidence>
<dbReference type="GO" id="GO:0030322">
    <property type="term" value="P:stabilization of membrane potential"/>
    <property type="evidence" value="ECO:0007669"/>
    <property type="project" value="TreeGrafter"/>
</dbReference>
<dbReference type="AlphaFoldDB" id="A0A811L9Q0"/>
<keyword evidence="10 13" id="KW-0472">Membrane</keyword>
<evidence type="ECO:0000256" key="5">
    <source>
        <dbReference type="ARBA" id="ARBA00022692"/>
    </source>
</evidence>
<keyword evidence="11" id="KW-0325">Glycoprotein</keyword>
<keyword evidence="5 15" id="KW-0812">Transmembrane</keyword>
<dbReference type="EMBL" id="CAJFCW020000005">
    <property type="protein sequence ID" value="CAG9120421.1"/>
    <property type="molecule type" value="Genomic_DNA"/>
</dbReference>
<evidence type="ECO:0000256" key="7">
    <source>
        <dbReference type="ARBA" id="ARBA00022958"/>
    </source>
</evidence>
<evidence type="ECO:0000256" key="4">
    <source>
        <dbReference type="ARBA" id="ARBA00022538"/>
    </source>
</evidence>
<keyword evidence="8 16" id="KW-1133">Transmembrane helix</keyword>
<comment type="similarity">
    <text evidence="2 15">Belongs to the two pore domain potassium channel (TC 1.A.1.8) family.</text>
</comment>
<evidence type="ECO:0000256" key="10">
    <source>
        <dbReference type="ARBA" id="ARBA00023136"/>
    </source>
</evidence>
<organism evidence="18 19">
    <name type="scientific">Bursaphelenchus okinawaensis</name>
    <dbReference type="NCBI Taxonomy" id="465554"/>
    <lineage>
        <taxon>Eukaryota</taxon>
        <taxon>Metazoa</taxon>
        <taxon>Ecdysozoa</taxon>
        <taxon>Nematoda</taxon>
        <taxon>Chromadorea</taxon>
        <taxon>Rhabditida</taxon>
        <taxon>Tylenchina</taxon>
        <taxon>Tylenchomorpha</taxon>
        <taxon>Aphelenchoidea</taxon>
        <taxon>Aphelenchoididae</taxon>
        <taxon>Bursaphelenchus</taxon>
    </lineage>
</organism>
<feature type="domain" description="Potassium channel" evidence="17">
    <location>
        <begin position="200"/>
        <end position="277"/>
    </location>
</feature>
<dbReference type="GO" id="GO:0015271">
    <property type="term" value="F:outward rectifier potassium channel activity"/>
    <property type="evidence" value="ECO:0007669"/>
    <property type="project" value="TreeGrafter"/>
</dbReference>
<dbReference type="EMBL" id="CAJFDH010000005">
    <property type="protein sequence ID" value="CAD5225063.1"/>
    <property type="molecule type" value="Genomic_DNA"/>
</dbReference>
<feature type="transmembrane region" description="Helical" evidence="16">
    <location>
        <begin position="252"/>
        <end position="276"/>
    </location>
</feature>
<feature type="transmembrane region" description="Helical" evidence="16">
    <location>
        <begin position="186"/>
        <end position="211"/>
    </location>
</feature>
<dbReference type="Proteomes" id="UP000783686">
    <property type="component" value="Unassembled WGS sequence"/>
</dbReference>
<dbReference type="PANTHER" id="PTHR11003">
    <property type="entry name" value="POTASSIUM CHANNEL, SUBFAMILY K"/>
    <property type="match status" value="1"/>
</dbReference>
<feature type="domain" description="Potassium channel" evidence="17">
    <location>
        <begin position="105"/>
        <end position="163"/>
    </location>
</feature>
<sequence>MGLEMLQLQSRVLEKVNISRLEETNARLGVGLAALFMYMLIGAIVFCRIEAPVERIEKETYREFRQEWEAILNERGISSSDVDRLFANIRDAALNGVWEEKNQTSEYNWTFGSAFFFAGTLLTTVGYGHVAPHTHHGKLFTIIYCMIGIPLTLSLLSALAVRLRWPSQWIRTKMNIKLGGMFHNKHLQLIHLGFVSAAVLIVAFIVPSWIFMSLEDDWTFIDAFYYCFVSLTTIGLGDYIPGDKPDQPLRFVYKVFITVYLVLGLCCMMLFLTTLYDVPQFNIVKYFVTKSDSDDDNEVKPIHMNNGNTKYKRYDDVETPNHIVNPFAEINGYYQS</sequence>
<proteinExistence type="inferred from homology"/>
<evidence type="ECO:0000259" key="17">
    <source>
        <dbReference type="Pfam" id="PF07885"/>
    </source>
</evidence>
<dbReference type="InterPro" id="IPR003092">
    <property type="entry name" value="2pore_dom_K_chnl_TASK"/>
</dbReference>
<evidence type="ECO:0000313" key="19">
    <source>
        <dbReference type="Proteomes" id="UP000614601"/>
    </source>
</evidence>
<evidence type="ECO:0000256" key="16">
    <source>
        <dbReference type="SAM" id="Phobius"/>
    </source>
</evidence>
<keyword evidence="19" id="KW-1185">Reference proteome</keyword>
<evidence type="ECO:0000256" key="13">
    <source>
        <dbReference type="PIRNR" id="PIRNR038061"/>
    </source>
</evidence>
<dbReference type="PANTHER" id="PTHR11003:SF249">
    <property type="entry name" value="TWO PORE POTASSIUM CHANNEL PROTEIN SUP-9"/>
    <property type="match status" value="1"/>
</dbReference>
<feature type="transmembrane region" description="Helical" evidence="16">
    <location>
        <begin position="223"/>
        <end position="240"/>
    </location>
</feature>